<proteinExistence type="predicted"/>
<reference evidence="1 2" key="1">
    <citation type="submission" date="2020-04" db="EMBL/GenBank/DDBJ databases">
        <authorList>
            <person name="De Canck E."/>
        </authorList>
    </citation>
    <scope>NUCLEOTIDE SEQUENCE [LARGE SCALE GENOMIC DNA]</scope>
    <source>
        <strain evidence="1 2">LMG 27177</strain>
    </source>
</reference>
<gene>
    <name evidence="1" type="ORF">LMG27177_01146</name>
</gene>
<evidence type="ECO:0000313" key="2">
    <source>
        <dbReference type="Proteomes" id="UP000494252"/>
    </source>
</evidence>
<evidence type="ECO:0000313" key="1">
    <source>
        <dbReference type="EMBL" id="CAB3782020.1"/>
    </source>
</evidence>
<dbReference type="AlphaFoldDB" id="A0A6J5FKS9"/>
<dbReference type="EMBL" id="CADIKI010000003">
    <property type="protein sequence ID" value="CAB3782020.1"/>
    <property type="molecule type" value="Genomic_DNA"/>
</dbReference>
<organism evidence="1 2">
    <name type="scientific">Paraburkholderia fynbosensis</name>
    <dbReference type="NCBI Taxonomy" id="1200993"/>
    <lineage>
        <taxon>Bacteria</taxon>
        <taxon>Pseudomonadati</taxon>
        <taxon>Pseudomonadota</taxon>
        <taxon>Betaproteobacteria</taxon>
        <taxon>Burkholderiales</taxon>
        <taxon>Burkholderiaceae</taxon>
        <taxon>Paraburkholderia</taxon>
    </lineage>
</organism>
<keyword evidence="2" id="KW-1185">Reference proteome</keyword>
<protein>
    <submittedName>
        <fullName evidence="1">Uncharacterized protein</fullName>
    </submittedName>
</protein>
<accession>A0A6J5FKS9</accession>
<dbReference type="Proteomes" id="UP000494252">
    <property type="component" value="Unassembled WGS sequence"/>
</dbReference>
<name>A0A6J5FKS9_9BURK</name>
<sequence>MCAANETGGRMGENMVSDVSVQVLSERVTAVLDDIKEMKGKVDAMHVVSIRLAGVERDVVSVDRKAEVALSKTDSAADAISKIREDVNGTKKAWKWMGGLSMVGFAAVGGVYSQWHPWMDDINRAKAVRDESLSHYQADVGAEMRKTDNRLTVLEFRANNVDSKGSK</sequence>